<name>A0A0E9UYZ7_ANGAN</name>
<dbReference type="AlphaFoldDB" id="A0A0E9UYZ7"/>
<proteinExistence type="predicted"/>
<reference evidence="1" key="2">
    <citation type="journal article" date="2015" name="Fish Shellfish Immunol.">
        <title>Early steps in the European eel (Anguilla anguilla)-Vibrio vulnificus interaction in the gills: Role of the RtxA13 toxin.</title>
        <authorList>
            <person name="Callol A."/>
            <person name="Pajuelo D."/>
            <person name="Ebbesson L."/>
            <person name="Teles M."/>
            <person name="MacKenzie S."/>
            <person name="Amaro C."/>
        </authorList>
    </citation>
    <scope>NUCLEOTIDE SEQUENCE</scope>
</reference>
<protein>
    <submittedName>
        <fullName evidence="1">Uncharacterized protein</fullName>
    </submittedName>
</protein>
<accession>A0A0E9UYZ7</accession>
<organism evidence="1">
    <name type="scientific">Anguilla anguilla</name>
    <name type="common">European freshwater eel</name>
    <name type="synonym">Muraena anguilla</name>
    <dbReference type="NCBI Taxonomy" id="7936"/>
    <lineage>
        <taxon>Eukaryota</taxon>
        <taxon>Metazoa</taxon>
        <taxon>Chordata</taxon>
        <taxon>Craniata</taxon>
        <taxon>Vertebrata</taxon>
        <taxon>Euteleostomi</taxon>
        <taxon>Actinopterygii</taxon>
        <taxon>Neopterygii</taxon>
        <taxon>Teleostei</taxon>
        <taxon>Anguilliformes</taxon>
        <taxon>Anguillidae</taxon>
        <taxon>Anguilla</taxon>
    </lineage>
</organism>
<reference evidence="1" key="1">
    <citation type="submission" date="2014-11" db="EMBL/GenBank/DDBJ databases">
        <authorList>
            <person name="Amaro Gonzalez C."/>
        </authorList>
    </citation>
    <scope>NUCLEOTIDE SEQUENCE</scope>
</reference>
<sequence>MAFIYFNQTKLSMGPWSKPKFPPSLHQYGLYVSLK</sequence>
<evidence type="ECO:0000313" key="1">
    <source>
        <dbReference type="EMBL" id="JAH70400.1"/>
    </source>
</evidence>
<dbReference type="EMBL" id="GBXM01038177">
    <property type="protein sequence ID" value="JAH70400.1"/>
    <property type="molecule type" value="Transcribed_RNA"/>
</dbReference>